<gene>
    <name evidence="1" type="ordered locus">ECED1_3322</name>
</gene>
<dbReference type="EMBL" id="CU928162">
    <property type="protein sequence ID" value="CAR09480.2"/>
    <property type="molecule type" value="Genomic_DNA"/>
</dbReference>
<evidence type="ECO:0000313" key="2">
    <source>
        <dbReference type="Proteomes" id="UP000000748"/>
    </source>
</evidence>
<name>B7MZG2_ECO81</name>
<organism evidence="1 2">
    <name type="scientific">Escherichia coli O81 (strain ED1a)</name>
    <dbReference type="NCBI Taxonomy" id="585397"/>
    <lineage>
        <taxon>Bacteria</taxon>
        <taxon>Pseudomonadati</taxon>
        <taxon>Pseudomonadota</taxon>
        <taxon>Gammaproteobacteria</taxon>
        <taxon>Enterobacterales</taxon>
        <taxon>Enterobacteriaceae</taxon>
        <taxon>Escherichia</taxon>
    </lineage>
</organism>
<evidence type="ECO:0000313" key="1">
    <source>
        <dbReference type="EMBL" id="CAR09480.2"/>
    </source>
</evidence>
<dbReference type="Proteomes" id="UP000000748">
    <property type="component" value="Chromosome"/>
</dbReference>
<protein>
    <submittedName>
        <fullName evidence="1">Uncharacterized protein</fullName>
    </submittedName>
</protein>
<dbReference type="HOGENOM" id="CLU_3024875_0_0_6"/>
<dbReference type="AlphaFoldDB" id="B7MZG2"/>
<sequence length="55" mass="6086">MRFVSAVDSYLNRCMFPDSKSIGHCGTNHPAASMLKINSTLPALHRLMDESLHAL</sequence>
<dbReference type="KEGG" id="ecq:ECED1_3322"/>
<proteinExistence type="predicted"/>
<reference evidence="2" key="1">
    <citation type="journal article" date="2009" name="PLoS Genet.">
        <title>Organised genome dynamics in the Escherichia coli species results in highly diverse adaptive paths.</title>
        <authorList>
            <person name="Touchon M."/>
            <person name="Hoede C."/>
            <person name="Tenaillon O."/>
            <person name="Barbe V."/>
            <person name="Baeriswyl S."/>
            <person name="Bidet P."/>
            <person name="Bingen E."/>
            <person name="Bonacorsi S."/>
            <person name="Bouchier C."/>
            <person name="Bouvet O."/>
            <person name="Calteau A."/>
            <person name="Chiapello H."/>
            <person name="Clermont O."/>
            <person name="Cruveiller S."/>
            <person name="Danchin A."/>
            <person name="Diard M."/>
            <person name="Dossat C."/>
            <person name="Karoui M.E."/>
            <person name="Frapy E."/>
            <person name="Garry L."/>
            <person name="Ghigo J.M."/>
            <person name="Gilles A.M."/>
            <person name="Johnson J."/>
            <person name="Le Bouguenec C."/>
            <person name="Lescat M."/>
            <person name="Mangenot S."/>
            <person name="Martinez-Jehanne V."/>
            <person name="Matic I."/>
            <person name="Nassif X."/>
            <person name="Oztas S."/>
            <person name="Petit M.A."/>
            <person name="Pichon C."/>
            <person name="Rouy Z."/>
            <person name="Ruf C.S."/>
            <person name="Schneider D."/>
            <person name="Tourret J."/>
            <person name="Vacherie B."/>
            <person name="Vallenet D."/>
            <person name="Medigue C."/>
            <person name="Rocha E.P.C."/>
            <person name="Denamur E."/>
        </authorList>
    </citation>
    <scope>NUCLEOTIDE SEQUENCE [LARGE SCALE GENOMIC DNA]</scope>
    <source>
        <strain evidence="2">ED1a</strain>
    </source>
</reference>
<accession>B7MZG2</accession>